<dbReference type="RefSeq" id="WP_346043762.1">
    <property type="nucleotide sequence ID" value="NZ_BAAACP010000005.1"/>
</dbReference>
<evidence type="ECO:0000313" key="1">
    <source>
        <dbReference type="EMBL" id="GAA0863220.1"/>
    </source>
</evidence>
<comment type="caution">
    <text evidence="1">The sequence shown here is derived from an EMBL/GenBank/DDBJ whole genome shotgun (WGS) entry which is preliminary data.</text>
</comment>
<reference evidence="1 2" key="1">
    <citation type="journal article" date="2019" name="Int. J. Syst. Evol. Microbiol.">
        <title>The Global Catalogue of Microorganisms (GCM) 10K type strain sequencing project: providing services to taxonomists for standard genome sequencing and annotation.</title>
        <authorList>
            <consortium name="The Broad Institute Genomics Platform"/>
            <consortium name="The Broad Institute Genome Sequencing Center for Infectious Disease"/>
            <person name="Wu L."/>
            <person name="Ma J."/>
        </authorList>
    </citation>
    <scope>NUCLEOTIDE SEQUENCE [LARGE SCALE GENOMIC DNA]</scope>
    <source>
        <strain evidence="1 2">JCM 6486</strain>
    </source>
</reference>
<organism evidence="1 2">
    <name type="scientific">Paraclostridium tenue</name>
    <dbReference type="NCBI Taxonomy" id="1737"/>
    <lineage>
        <taxon>Bacteria</taxon>
        <taxon>Bacillati</taxon>
        <taxon>Bacillota</taxon>
        <taxon>Clostridia</taxon>
        <taxon>Peptostreptococcales</taxon>
        <taxon>Peptostreptococcaceae</taxon>
        <taxon>Paraclostridium</taxon>
    </lineage>
</organism>
<proteinExistence type="predicted"/>
<keyword evidence="2" id="KW-1185">Reference proteome</keyword>
<evidence type="ECO:0000313" key="2">
    <source>
        <dbReference type="Proteomes" id="UP001400965"/>
    </source>
</evidence>
<gene>
    <name evidence="1" type="ORF">GCM10008917_11720</name>
</gene>
<protein>
    <submittedName>
        <fullName evidence="1">Uncharacterized protein</fullName>
    </submittedName>
</protein>
<accession>A0ABN1M2E4</accession>
<dbReference type="EMBL" id="BAAACP010000005">
    <property type="protein sequence ID" value="GAA0863220.1"/>
    <property type="molecule type" value="Genomic_DNA"/>
</dbReference>
<name>A0ABN1M2E4_9FIRM</name>
<sequence length="108" mass="12591">MKICIPIKDEIQFQLYNDINNTPNIIIFDTGTRDYFIKDTSKMTLGNIIQYLIDNNINRIISSVSNINHNKYISCKDIIIYKPDKSVDAFSNIDLFMSNKLKVDKKDH</sequence>
<dbReference type="Proteomes" id="UP001400965">
    <property type="component" value="Unassembled WGS sequence"/>
</dbReference>